<dbReference type="EMBL" id="OU594945">
    <property type="protein sequence ID" value="CAG9289609.1"/>
    <property type="molecule type" value="Genomic_DNA"/>
</dbReference>
<organism evidence="2">
    <name type="scientific">Phaeodactylum tricornutum</name>
    <name type="common">Diatom</name>
    <dbReference type="NCBI Taxonomy" id="2850"/>
    <lineage>
        <taxon>Eukaryota</taxon>
        <taxon>Sar</taxon>
        <taxon>Stramenopiles</taxon>
        <taxon>Ochrophyta</taxon>
        <taxon>Bacillariophyta</taxon>
        <taxon>Bacillariophyceae</taxon>
        <taxon>Bacillariophycidae</taxon>
        <taxon>Naviculales</taxon>
        <taxon>Phaeodactylaceae</taxon>
        <taxon>Phaeodactylum</taxon>
    </lineage>
</organism>
<feature type="domain" description="Amine oxidase" evidence="1">
    <location>
        <begin position="82"/>
        <end position="579"/>
    </location>
</feature>
<dbReference type="GO" id="GO:0016491">
    <property type="term" value="F:oxidoreductase activity"/>
    <property type="evidence" value="ECO:0007669"/>
    <property type="project" value="InterPro"/>
</dbReference>
<evidence type="ECO:0000259" key="1">
    <source>
        <dbReference type="Pfam" id="PF01593"/>
    </source>
</evidence>
<evidence type="ECO:0000313" key="2">
    <source>
        <dbReference type="EMBL" id="CAG9289609.1"/>
    </source>
</evidence>
<dbReference type="PANTHER" id="PTHR10742:SF410">
    <property type="entry name" value="LYSINE-SPECIFIC HISTONE DEMETHYLASE 2"/>
    <property type="match status" value="1"/>
</dbReference>
<dbReference type="InterPro" id="IPR002937">
    <property type="entry name" value="Amino_oxidase"/>
</dbReference>
<dbReference type="InterPro" id="IPR036188">
    <property type="entry name" value="FAD/NAD-bd_sf"/>
</dbReference>
<proteinExistence type="predicted"/>
<dbReference type="Proteomes" id="UP000836788">
    <property type="component" value="Chromosome 4"/>
</dbReference>
<protein>
    <recommendedName>
        <fullName evidence="1">Amine oxidase domain-containing protein</fullName>
    </recommendedName>
</protein>
<dbReference type="PANTHER" id="PTHR10742">
    <property type="entry name" value="FLAVIN MONOAMINE OXIDASE"/>
    <property type="match status" value="1"/>
</dbReference>
<gene>
    <name evidence="2" type="ORF">PTTT1_LOCUS42180</name>
</gene>
<reference evidence="2" key="1">
    <citation type="submission" date="2022-02" db="EMBL/GenBank/DDBJ databases">
        <authorList>
            <person name="Giguere J D."/>
        </authorList>
    </citation>
    <scope>NUCLEOTIDE SEQUENCE</scope>
    <source>
        <strain evidence="2">CCAP 1055/1</strain>
    </source>
</reference>
<name>A0A8J9SDF4_PHATR</name>
<dbReference type="InterPro" id="IPR050281">
    <property type="entry name" value="Flavin_monoamine_oxidase"/>
</dbReference>
<dbReference type="Gene3D" id="3.50.50.60">
    <property type="entry name" value="FAD/NAD(P)-binding domain"/>
    <property type="match status" value="1"/>
</dbReference>
<dbReference type="SUPFAM" id="SSF51905">
    <property type="entry name" value="FAD/NAD(P)-binding domain"/>
    <property type="match status" value="1"/>
</dbReference>
<dbReference type="AlphaFoldDB" id="A0A8J9SDF4"/>
<dbReference type="Pfam" id="PF01593">
    <property type="entry name" value="Amino_oxidase"/>
    <property type="match status" value="1"/>
</dbReference>
<sequence length="600" mass="66876">MVLVVSNKKRVRMRMHRLLLAYGAFLLIAQHCFPNGVTSLSLQYTPTVATHRSRLSLANCDVQEDPESLGESKVVVVVGAGVAGLAAAWTLLQQPQQSTRGIATHSEFRDEKEHPLKVLVLEAKDRVGGRLWSVPMSQGTTTTKLGENANTSTVRQQQTNEATIVDLGGMYWHGDSPVLQHLQSCFPTFETVASGGTSQHPGRSGAQWLMYDENGNLQPLPLNEQAQIQVLYDRWDEHMCAEYATHRRQDRLLRKFMELDTPKLLSGWSQIFLEKLSVREQSLLQFQLDMAFGLDGGIPLAGHALRGLDSDWDWIQYKGEDRVSKQGMQHVMKELSDDIVAKGGTVQTEQRVTRIQYASSSLEYKVTITTESGTQYYADACIVALPLGVLKASSSVLFDPALPSRKQSTLDRAAVGALNTVAVRWNRPVCARNTTAYYLVGDKYPQNPLRNGYVCSGNLRGDDPTVTQFYLSETCFDFDDMTYWKTQALEIVQDLMPGEPKLALDDILDIKVSQWHLDPDIRGSYSAPATNTRGDMDRKRLAESVDRALFFAGEHTHYEGRYQSIDGAYETGVRAAAEVADALVDRLHHSRERGVNTAGF</sequence>
<accession>A0A8J9SDF4</accession>